<dbReference type="EMBL" id="KQ257456">
    <property type="protein sequence ID" value="KND00223.1"/>
    <property type="molecule type" value="Genomic_DNA"/>
</dbReference>
<feature type="transmembrane region" description="Helical" evidence="4">
    <location>
        <begin position="113"/>
        <end position="133"/>
    </location>
</feature>
<protein>
    <submittedName>
        <fullName evidence="7">Uncharacterized protein</fullName>
    </submittedName>
</protein>
<dbReference type="Pfam" id="PF00512">
    <property type="entry name" value="HisKA"/>
    <property type="match status" value="1"/>
</dbReference>
<dbReference type="AlphaFoldDB" id="A0A0L0HGJ9"/>
<dbReference type="SMART" id="SM00448">
    <property type="entry name" value="REC"/>
    <property type="match status" value="2"/>
</dbReference>
<feature type="region of interest" description="Disordered" evidence="3">
    <location>
        <begin position="604"/>
        <end position="644"/>
    </location>
</feature>
<keyword evidence="4" id="KW-1133">Transmembrane helix</keyword>
<feature type="domain" description="Response regulatory" evidence="6">
    <location>
        <begin position="949"/>
        <end position="1064"/>
    </location>
</feature>
<dbReference type="SMART" id="SM00387">
    <property type="entry name" value="HATPase_c"/>
    <property type="match status" value="1"/>
</dbReference>
<dbReference type="SUPFAM" id="SSF52172">
    <property type="entry name" value="CheY-like"/>
    <property type="match status" value="2"/>
</dbReference>
<dbReference type="OMA" id="GYCDLLM"/>
<evidence type="ECO:0000256" key="3">
    <source>
        <dbReference type="SAM" id="MobiDB-lite"/>
    </source>
</evidence>
<evidence type="ECO:0000313" key="8">
    <source>
        <dbReference type="Proteomes" id="UP000053201"/>
    </source>
</evidence>
<dbReference type="CDD" id="cd17546">
    <property type="entry name" value="REC_hyHK_CKI1_RcsC-like"/>
    <property type="match status" value="2"/>
</dbReference>
<gene>
    <name evidence="7" type="ORF">SPPG_04558</name>
</gene>
<dbReference type="InterPro" id="IPR050956">
    <property type="entry name" value="2C_system_His_kinase"/>
</dbReference>
<reference evidence="7 8" key="1">
    <citation type="submission" date="2009-08" db="EMBL/GenBank/DDBJ databases">
        <title>The Genome Sequence of Spizellomyces punctatus strain DAOM BR117.</title>
        <authorList>
            <consortium name="The Broad Institute Genome Sequencing Platform"/>
            <person name="Russ C."/>
            <person name="Cuomo C."/>
            <person name="Shea T."/>
            <person name="Young S.K."/>
            <person name="Zeng Q."/>
            <person name="Koehrsen M."/>
            <person name="Haas B."/>
            <person name="Borodovsky M."/>
            <person name="Guigo R."/>
            <person name="Alvarado L."/>
            <person name="Berlin A."/>
            <person name="Bochicchio J."/>
            <person name="Borenstein D."/>
            <person name="Chapman S."/>
            <person name="Chen Z."/>
            <person name="Engels R."/>
            <person name="Freedman E."/>
            <person name="Gellesch M."/>
            <person name="Goldberg J."/>
            <person name="Griggs A."/>
            <person name="Gujja S."/>
            <person name="Heiman D."/>
            <person name="Hepburn T."/>
            <person name="Howarth C."/>
            <person name="Jen D."/>
            <person name="Larson L."/>
            <person name="Lewis B."/>
            <person name="Mehta T."/>
            <person name="Park D."/>
            <person name="Pearson M."/>
            <person name="Roberts A."/>
            <person name="Saif S."/>
            <person name="Shenoy N."/>
            <person name="Sisk P."/>
            <person name="Stolte C."/>
            <person name="Sykes S."/>
            <person name="Thomson T."/>
            <person name="Walk T."/>
            <person name="White J."/>
            <person name="Yandava C."/>
            <person name="Burger G."/>
            <person name="Gray M.W."/>
            <person name="Holland P.W.H."/>
            <person name="King N."/>
            <person name="Lang F.B.F."/>
            <person name="Roger A.J."/>
            <person name="Ruiz-Trillo I."/>
            <person name="Lander E."/>
            <person name="Nusbaum C."/>
        </authorList>
    </citation>
    <scope>NUCLEOTIDE SEQUENCE [LARGE SCALE GENOMIC DNA]</scope>
    <source>
        <strain evidence="7 8">DAOM BR117</strain>
    </source>
</reference>
<keyword evidence="4" id="KW-0472">Membrane</keyword>
<dbReference type="InterPro" id="IPR003594">
    <property type="entry name" value="HATPase_dom"/>
</dbReference>
<dbReference type="InParanoid" id="A0A0L0HGJ9"/>
<dbReference type="Proteomes" id="UP000053201">
    <property type="component" value="Unassembled WGS sequence"/>
</dbReference>
<dbReference type="VEuPathDB" id="FungiDB:SPPG_04558"/>
<sequence length="1083" mass="118203">MIGALVRSNRRVRIGLPFGYFVAVFGALWRVHQAALALGYTLIGLVESLAAAAVLLRFIKNRPYQFDIPRAAVVFTVLSPLVCSLASLTRSWLKQQFDPEQNIFNNIRQDFPIDWFGIAVLAPLAACLNMDQVQAFHYRGSSRRIEVIGATLAFTTSCILPEVFAKTMSDLGVVVECSVFTSFPLMLCAGVIFGIPGLCSTALAAMIALSTSSTYIFNDRDMDDSSSSPPPPPPGIPLGPPPGSPTFHMQPLQRIRFWYAMLILAALYVVAVVAENQRVIRSVEKLVDQRTGELQEALECAAKLRDTEQQTSKLKSAFLAFLCHELRNPLHAILNMSSFLLETVSTSGIKEQDNKDGDDVDVERSAQAVKLASEYMLSLVNDTLDLGRCEKGDFHFHSLPVDVRRLLNDTFTWASELVRQHAINFVTIVDESVPKCILVDPVRTQQVLNNMISHAYKFAPSYSRITVHVSANPIPNAEDKTQLSMSVSDTGPGMTAAELDLLFRPYALHPAGAREYGGSGLGLAITNEISRLMGGNIHVSTVLGQGTTLRFTLPVTVVDEVLEDGSAIQGSSDLRFEALTKQVMNEPLVAKALEISTNIGRQMDRRRSSSLLHVDPSRHADPSASRPHNGWVAPMGHTGTPNAPKISRTCIDVPEISDPTQISTSNGLNISPPPVKSAWEHPEYPNSSYETVKEAIMVVDDSGINRRILCRHLSKLTDLPIHQAADGQEAIEMYEAEKTTRYAIIFMDLMMPQVDGHEATRSIRSMGCQAPIVATTASVVPGEEAKALTQLRQCGMSHALPKPFTKEQIESILKSYGIRKLDTTSNGIKIDAEGSQHQQRVAEVKENDGRLTATAAIQVIEPSANGGMNGRQLDPSIDTLYPGANHTISALKPSPLSTPSSSMSNLSIPHSLLGGSQFKDIYVDPPDSGRIPPTIRELQSDTIPSGRKLVLVVDDSSVSRDILSKMLESFGYEVHEATNGFEALQRCYWASYVLILMDLEMPGMGGQEASARIRTAGFTHPIVVTTAHLAQVESPAALHRVGVTEALSKPISRAMLLDVLERYGLPPIVQDMDGSRPACEEKS</sequence>
<dbReference type="Pfam" id="PF02518">
    <property type="entry name" value="HATPase_c"/>
    <property type="match status" value="1"/>
</dbReference>
<feature type="compositionally biased region" description="Pro residues" evidence="3">
    <location>
        <begin position="228"/>
        <end position="243"/>
    </location>
</feature>
<dbReference type="InterPro" id="IPR003661">
    <property type="entry name" value="HisK_dim/P_dom"/>
</dbReference>
<evidence type="ECO:0000259" key="6">
    <source>
        <dbReference type="PROSITE" id="PS50110"/>
    </source>
</evidence>
<feature type="modified residue" description="4-aspartylphosphate" evidence="2">
    <location>
        <position position="748"/>
    </location>
</feature>
<dbReference type="RefSeq" id="XP_016608262.1">
    <property type="nucleotide sequence ID" value="XM_016752792.1"/>
</dbReference>
<evidence type="ECO:0000256" key="4">
    <source>
        <dbReference type="SAM" id="Phobius"/>
    </source>
</evidence>
<dbReference type="Gene3D" id="3.40.50.2300">
    <property type="match status" value="2"/>
</dbReference>
<feature type="modified residue" description="4-aspartylphosphate" evidence="2">
    <location>
        <position position="998"/>
    </location>
</feature>
<keyword evidence="1 2" id="KW-0597">Phosphoprotein</keyword>
<keyword evidence="8" id="KW-1185">Reference proteome</keyword>
<evidence type="ECO:0000256" key="1">
    <source>
        <dbReference type="ARBA" id="ARBA00022553"/>
    </source>
</evidence>
<accession>A0A0L0HGJ9</accession>
<dbReference type="CDD" id="cd00082">
    <property type="entry name" value="HisKA"/>
    <property type="match status" value="1"/>
</dbReference>
<feature type="domain" description="Response regulatory" evidence="6">
    <location>
        <begin position="695"/>
        <end position="817"/>
    </location>
</feature>
<dbReference type="InterPro" id="IPR036890">
    <property type="entry name" value="HATPase_C_sf"/>
</dbReference>
<dbReference type="InterPro" id="IPR036097">
    <property type="entry name" value="HisK_dim/P_sf"/>
</dbReference>
<dbReference type="STRING" id="645134.A0A0L0HGJ9"/>
<dbReference type="InterPro" id="IPR011006">
    <property type="entry name" value="CheY-like_superfamily"/>
</dbReference>
<dbReference type="PRINTS" id="PR00344">
    <property type="entry name" value="BCTRLSENSOR"/>
</dbReference>
<dbReference type="SUPFAM" id="SSF55874">
    <property type="entry name" value="ATPase domain of HSP90 chaperone/DNA topoisomerase II/histidine kinase"/>
    <property type="match status" value="1"/>
</dbReference>
<dbReference type="Gene3D" id="1.10.287.130">
    <property type="match status" value="1"/>
</dbReference>
<dbReference type="OrthoDB" id="10266508at2759"/>
<proteinExistence type="predicted"/>
<keyword evidence="4" id="KW-0812">Transmembrane</keyword>
<feature type="region of interest" description="Disordered" evidence="3">
    <location>
        <begin position="220"/>
        <end position="243"/>
    </location>
</feature>
<dbReference type="PANTHER" id="PTHR43719:SF28">
    <property type="entry name" value="PEROXIDE STRESS-ACTIVATED HISTIDINE KINASE MAK1-RELATED"/>
    <property type="match status" value="1"/>
</dbReference>
<feature type="transmembrane region" description="Helical" evidence="4">
    <location>
        <begin position="71"/>
        <end position="93"/>
    </location>
</feature>
<feature type="transmembrane region" description="Helical" evidence="4">
    <location>
        <begin position="257"/>
        <end position="274"/>
    </location>
</feature>
<organism evidence="7 8">
    <name type="scientific">Spizellomyces punctatus (strain DAOM BR117)</name>
    <dbReference type="NCBI Taxonomy" id="645134"/>
    <lineage>
        <taxon>Eukaryota</taxon>
        <taxon>Fungi</taxon>
        <taxon>Fungi incertae sedis</taxon>
        <taxon>Chytridiomycota</taxon>
        <taxon>Chytridiomycota incertae sedis</taxon>
        <taxon>Chytridiomycetes</taxon>
        <taxon>Spizellomycetales</taxon>
        <taxon>Spizellomycetaceae</taxon>
        <taxon>Spizellomyces</taxon>
    </lineage>
</organism>
<feature type="transmembrane region" description="Helical" evidence="4">
    <location>
        <begin position="184"/>
        <end position="209"/>
    </location>
</feature>
<dbReference type="Gene3D" id="3.30.565.10">
    <property type="entry name" value="Histidine kinase-like ATPase, C-terminal domain"/>
    <property type="match status" value="1"/>
</dbReference>
<dbReference type="SMART" id="SM00388">
    <property type="entry name" value="HisKA"/>
    <property type="match status" value="1"/>
</dbReference>
<dbReference type="eggNOG" id="KOG0519">
    <property type="taxonomic scope" value="Eukaryota"/>
</dbReference>
<evidence type="ECO:0000313" key="7">
    <source>
        <dbReference type="EMBL" id="KND00223.1"/>
    </source>
</evidence>
<name>A0A0L0HGJ9_SPIPD</name>
<dbReference type="PANTHER" id="PTHR43719">
    <property type="entry name" value="TWO-COMPONENT HISTIDINE KINASE"/>
    <property type="match status" value="1"/>
</dbReference>
<dbReference type="Pfam" id="PF00072">
    <property type="entry name" value="Response_reg"/>
    <property type="match status" value="2"/>
</dbReference>
<dbReference type="PROSITE" id="PS50109">
    <property type="entry name" value="HIS_KIN"/>
    <property type="match status" value="1"/>
</dbReference>
<feature type="transmembrane region" description="Helical" evidence="4">
    <location>
        <begin position="37"/>
        <end position="59"/>
    </location>
</feature>
<feature type="domain" description="Histidine kinase" evidence="5">
    <location>
        <begin position="321"/>
        <end position="557"/>
    </location>
</feature>
<dbReference type="SUPFAM" id="SSF47384">
    <property type="entry name" value="Homodimeric domain of signal transducing histidine kinase"/>
    <property type="match status" value="1"/>
</dbReference>
<evidence type="ECO:0000256" key="2">
    <source>
        <dbReference type="PROSITE-ProRule" id="PRU00169"/>
    </source>
</evidence>
<dbReference type="InterPro" id="IPR004358">
    <property type="entry name" value="Sig_transdc_His_kin-like_C"/>
</dbReference>
<dbReference type="PROSITE" id="PS50110">
    <property type="entry name" value="RESPONSE_REGULATORY"/>
    <property type="match status" value="2"/>
</dbReference>
<feature type="transmembrane region" description="Helical" evidence="4">
    <location>
        <begin position="145"/>
        <end position="164"/>
    </location>
</feature>
<feature type="transmembrane region" description="Helical" evidence="4">
    <location>
        <begin position="12"/>
        <end position="31"/>
    </location>
</feature>
<dbReference type="GeneID" id="27688000"/>
<dbReference type="InterPro" id="IPR001789">
    <property type="entry name" value="Sig_transdc_resp-reg_receiver"/>
</dbReference>
<dbReference type="GO" id="GO:0000155">
    <property type="term" value="F:phosphorelay sensor kinase activity"/>
    <property type="evidence" value="ECO:0007669"/>
    <property type="project" value="InterPro"/>
</dbReference>
<evidence type="ECO:0000259" key="5">
    <source>
        <dbReference type="PROSITE" id="PS50109"/>
    </source>
</evidence>
<dbReference type="InterPro" id="IPR005467">
    <property type="entry name" value="His_kinase_dom"/>
</dbReference>